<feature type="transmembrane region" description="Helical" evidence="7">
    <location>
        <begin position="65"/>
        <end position="83"/>
    </location>
</feature>
<dbReference type="PANTHER" id="PTHR42810:SF2">
    <property type="entry name" value="PURINE PERMEASE C1399.01C-RELATED"/>
    <property type="match status" value="1"/>
</dbReference>
<feature type="transmembrane region" description="Helical" evidence="7">
    <location>
        <begin position="191"/>
        <end position="215"/>
    </location>
</feature>
<comment type="subcellular location">
    <subcellularLocation>
        <location evidence="1">Membrane</location>
        <topology evidence="1">Multi-pass membrane protein</topology>
    </subcellularLocation>
</comment>
<evidence type="ECO:0000313" key="8">
    <source>
        <dbReference type="EMBL" id="GAK61260.1"/>
    </source>
</evidence>
<evidence type="ECO:0000256" key="1">
    <source>
        <dbReference type="ARBA" id="ARBA00004141"/>
    </source>
</evidence>
<evidence type="ECO:0000256" key="7">
    <source>
        <dbReference type="SAM" id="Phobius"/>
    </source>
</evidence>
<dbReference type="PROSITE" id="PS01116">
    <property type="entry name" value="XANTH_URACIL_PERMASE"/>
    <property type="match status" value="1"/>
</dbReference>
<accession>A0A081C9K5</accession>
<keyword evidence="4 7" id="KW-0812">Transmembrane</keyword>
<feature type="transmembrane region" description="Helical" evidence="7">
    <location>
        <begin position="373"/>
        <end position="392"/>
    </location>
</feature>
<dbReference type="InterPro" id="IPR006043">
    <property type="entry name" value="NCS2"/>
</dbReference>
<feature type="transmembrane region" description="Helical" evidence="7">
    <location>
        <begin position="316"/>
        <end position="335"/>
    </location>
</feature>
<feature type="transmembrane region" description="Helical" evidence="7">
    <location>
        <begin position="95"/>
        <end position="112"/>
    </location>
</feature>
<evidence type="ECO:0000256" key="2">
    <source>
        <dbReference type="ARBA" id="ARBA00008821"/>
    </source>
</evidence>
<reference evidence="8 9" key="1">
    <citation type="journal article" date="2015" name="PeerJ">
        <title>First genomic representation of candidate bacterial phylum KSB3 points to enhanced environmental sensing as a trigger of wastewater bulking.</title>
        <authorList>
            <person name="Sekiguchi Y."/>
            <person name="Ohashi A."/>
            <person name="Parks D.H."/>
            <person name="Yamauchi T."/>
            <person name="Tyson G.W."/>
            <person name="Hugenholtz P."/>
        </authorList>
    </citation>
    <scope>NUCLEOTIDE SEQUENCE [LARGE SCALE GENOMIC DNA]</scope>
</reference>
<dbReference type="NCBIfam" id="TIGR00801">
    <property type="entry name" value="ncs2"/>
    <property type="match status" value="1"/>
</dbReference>
<feature type="transmembrane region" description="Helical" evidence="7">
    <location>
        <begin position="124"/>
        <end position="145"/>
    </location>
</feature>
<dbReference type="EMBL" id="DF820478">
    <property type="protein sequence ID" value="GAK61260.1"/>
    <property type="molecule type" value="Genomic_DNA"/>
</dbReference>
<dbReference type="eggNOG" id="COG2233">
    <property type="taxonomic scope" value="Bacteria"/>
</dbReference>
<organism evidence="8 9">
    <name type="scientific">Vecturithrix granuli</name>
    <dbReference type="NCBI Taxonomy" id="1499967"/>
    <lineage>
        <taxon>Bacteria</taxon>
        <taxon>Candidatus Moduliflexota</taxon>
        <taxon>Candidatus Vecturitrichia</taxon>
        <taxon>Candidatus Vecturitrichales</taxon>
        <taxon>Candidatus Vecturitrichaceae</taxon>
        <taxon>Candidatus Vecturithrix</taxon>
    </lineage>
</organism>
<gene>
    <name evidence="8" type="ORF">U27_01160</name>
</gene>
<keyword evidence="9" id="KW-1185">Reference proteome</keyword>
<name>A0A081C9K5_VECG1</name>
<evidence type="ECO:0000256" key="3">
    <source>
        <dbReference type="ARBA" id="ARBA00022448"/>
    </source>
</evidence>
<dbReference type="Proteomes" id="UP000030661">
    <property type="component" value="Unassembled WGS sequence"/>
</dbReference>
<keyword evidence="3" id="KW-0813">Transport</keyword>
<proteinExistence type="inferred from homology"/>
<feature type="transmembrane region" description="Helical" evidence="7">
    <location>
        <begin position="157"/>
        <end position="179"/>
    </location>
</feature>
<sequence>MAMQQQSKNNLSPQNIVMGFQHMFVMFGATVLVPIITGLDISVALFASGVGTLLFHVVTKFKVPVYLGSSFAFIPVIMAVSTAEGGSLQKACGGILVAGFLYVVVAIIFQFIEFETIHSILPPHVTGPMIILIGLILAPVAIQSANGTNSPAIAEVIGKAGCWGIALITFAAGVFVKIFLERWGFKFLSTLPVLCALIIGYIASILVGIVSFGSISNAGWLGLPAFSLPIFDIRAISIAVPVAIVTMVEHFGDVLAIGNVVEKDFIRDPGIHRTLIGDGLATSLSAFMGGPANTTYSENTGAVALTGNFNPIVMEIAAIFAIILSVVPKFGAVISTIPAPVIGGISILLFGMISSIGIKTMVDNQVNLHDPKILIITAAMLVLGLGGAEFVLGPITLSGLGLSAIVGILLNAILSAGARR</sequence>
<dbReference type="Pfam" id="PF00860">
    <property type="entry name" value="Xan_ur_permease"/>
    <property type="match status" value="1"/>
</dbReference>
<feature type="transmembrane region" description="Helical" evidence="7">
    <location>
        <begin position="16"/>
        <end position="35"/>
    </location>
</feature>
<feature type="transmembrane region" description="Helical" evidence="7">
    <location>
        <begin position="398"/>
        <end position="418"/>
    </location>
</feature>
<dbReference type="PANTHER" id="PTHR42810">
    <property type="entry name" value="PURINE PERMEASE C1399.01C-RELATED"/>
    <property type="match status" value="1"/>
</dbReference>
<evidence type="ECO:0000256" key="5">
    <source>
        <dbReference type="ARBA" id="ARBA00022989"/>
    </source>
</evidence>
<dbReference type="InterPro" id="IPR006042">
    <property type="entry name" value="Xan_ur_permease"/>
</dbReference>
<dbReference type="STRING" id="1499967.U27_01160"/>
<evidence type="ECO:0000313" key="9">
    <source>
        <dbReference type="Proteomes" id="UP000030661"/>
    </source>
</evidence>
<keyword evidence="6 7" id="KW-0472">Membrane</keyword>
<evidence type="ECO:0000256" key="6">
    <source>
        <dbReference type="ARBA" id="ARBA00023136"/>
    </source>
</evidence>
<dbReference type="AlphaFoldDB" id="A0A081C9K5"/>
<dbReference type="GO" id="GO:0042907">
    <property type="term" value="F:xanthine transmembrane transporter activity"/>
    <property type="evidence" value="ECO:0007669"/>
    <property type="project" value="TreeGrafter"/>
</dbReference>
<comment type="similarity">
    <text evidence="2">Belongs to the nucleobase:cation symporter-2 (NCS2) (TC 2.A.40) family.</text>
</comment>
<feature type="transmembrane region" description="Helical" evidence="7">
    <location>
        <begin position="341"/>
        <end position="361"/>
    </location>
</feature>
<evidence type="ECO:0000256" key="4">
    <source>
        <dbReference type="ARBA" id="ARBA00022692"/>
    </source>
</evidence>
<keyword evidence="5 7" id="KW-1133">Transmembrane helix</keyword>
<dbReference type="GO" id="GO:0005886">
    <property type="term" value="C:plasma membrane"/>
    <property type="evidence" value="ECO:0007669"/>
    <property type="project" value="TreeGrafter"/>
</dbReference>
<protein>
    <submittedName>
        <fullName evidence="8">Uracil-xanthine permease</fullName>
    </submittedName>
</protein>
<dbReference type="HOGENOM" id="CLU_017959_1_2_0"/>